<evidence type="ECO:0000313" key="1">
    <source>
        <dbReference type="EMBL" id="PWI55849.1"/>
    </source>
</evidence>
<gene>
    <name evidence="1" type="ORF">BM613_13270</name>
</gene>
<dbReference type="EMBL" id="MPDK01000039">
    <property type="protein sequence ID" value="PWI55849.1"/>
    <property type="molecule type" value="Genomic_DNA"/>
</dbReference>
<dbReference type="Proteomes" id="UP000245380">
    <property type="component" value="Unassembled WGS sequence"/>
</dbReference>
<name>A0A2U3D3K9_SULT2</name>
<proteinExistence type="predicted"/>
<protein>
    <submittedName>
        <fullName evidence="1">Uncharacterized protein</fullName>
    </submittedName>
</protein>
<dbReference type="RefSeq" id="WP_109431680.1">
    <property type="nucleotide sequence ID" value="NZ_MPDK01000039.1"/>
</dbReference>
<sequence length="109" mass="12802">MSVSERSQALNFTKVKAELSFSDDFMGIDQRKIRSLSELKNVLNEIDLEERDVTLTFHCETEDQHVAHLRFYSNPKKDSSWYWGYVQFALNKIDSASERLLKQIRDILS</sequence>
<dbReference type="AlphaFoldDB" id="A0A2U3D3K9"/>
<comment type="caution">
    <text evidence="1">The sequence shown here is derived from an EMBL/GenBank/DDBJ whole genome shotgun (WGS) entry which is preliminary data.</text>
</comment>
<organism evidence="1 2">
    <name type="scientific">Sulfoacidibacillus thermotolerans</name>
    <name type="common">Acidibacillus sulfuroxidans</name>
    <dbReference type="NCBI Taxonomy" id="1765684"/>
    <lineage>
        <taxon>Bacteria</taxon>
        <taxon>Bacillati</taxon>
        <taxon>Bacillota</taxon>
        <taxon>Bacilli</taxon>
        <taxon>Bacillales</taxon>
        <taxon>Alicyclobacillaceae</taxon>
        <taxon>Sulfoacidibacillus</taxon>
    </lineage>
</organism>
<keyword evidence="2" id="KW-1185">Reference proteome</keyword>
<reference evidence="1 2" key="1">
    <citation type="submission" date="2016-11" db="EMBL/GenBank/DDBJ databases">
        <title>Comparative genomics of Acidibacillus ferroxidans species.</title>
        <authorList>
            <person name="Oliveira G."/>
            <person name="Nunes G."/>
            <person name="Oliveira R."/>
            <person name="Araujo F."/>
            <person name="Salim A."/>
            <person name="Scholte L."/>
            <person name="Morais D."/>
            <person name="Nancucheo I."/>
            <person name="Johnson D.B."/>
            <person name="Grail B."/>
            <person name="Bittencourt J."/>
            <person name="Valadares R."/>
        </authorList>
    </citation>
    <scope>NUCLEOTIDE SEQUENCE [LARGE SCALE GENOMIC DNA]</scope>
    <source>
        <strain evidence="1 2">Y002</strain>
    </source>
</reference>
<accession>A0A2U3D3K9</accession>
<evidence type="ECO:0000313" key="2">
    <source>
        <dbReference type="Proteomes" id="UP000245380"/>
    </source>
</evidence>